<dbReference type="GO" id="GO:0010181">
    <property type="term" value="F:FMN binding"/>
    <property type="evidence" value="ECO:0007669"/>
    <property type="project" value="InterPro"/>
</dbReference>
<feature type="binding site" evidence="7">
    <location>
        <position position="288"/>
    </location>
    <ligand>
        <name>FMN</name>
        <dbReference type="ChEBI" id="CHEBI:58210"/>
    </ligand>
</feature>
<dbReference type="RefSeq" id="WP_145269686.1">
    <property type="nucleotide sequence ID" value="NZ_CP036426.1"/>
</dbReference>
<dbReference type="InterPro" id="IPR013785">
    <property type="entry name" value="Aldolase_TIM"/>
</dbReference>
<dbReference type="CDD" id="cd03332">
    <property type="entry name" value="LMO_FMN"/>
    <property type="match status" value="1"/>
</dbReference>
<dbReference type="EMBL" id="CP036426">
    <property type="protein sequence ID" value="QDV34649.1"/>
    <property type="molecule type" value="Genomic_DNA"/>
</dbReference>
<evidence type="ECO:0000256" key="2">
    <source>
        <dbReference type="ARBA" id="ARBA00022630"/>
    </source>
</evidence>
<dbReference type="PIRSF" id="PIRSF000138">
    <property type="entry name" value="Al-hdrx_acd_dh"/>
    <property type="match status" value="1"/>
</dbReference>
<keyword evidence="4 9" id="KW-0560">Oxidoreductase</keyword>
<feature type="binding site" evidence="7">
    <location>
        <position position="290"/>
    </location>
    <ligand>
        <name>glyoxylate</name>
        <dbReference type="ChEBI" id="CHEBI:36655"/>
    </ligand>
</feature>
<dbReference type="AlphaFoldDB" id="A0A518H1D0"/>
<dbReference type="KEGG" id="tpla:ElP_25410"/>
<evidence type="ECO:0000259" key="8">
    <source>
        <dbReference type="PROSITE" id="PS51349"/>
    </source>
</evidence>
<dbReference type="InterPro" id="IPR037350">
    <property type="entry name" value="LMO_FMN"/>
</dbReference>
<dbReference type="Proteomes" id="UP000317835">
    <property type="component" value="Chromosome"/>
</dbReference>
<feature type="binding site" evidence="7">
    <location>
        <position position="158"/>
    </location>
    <ligand>
        <name>FMN</name>
        <dbReference type="ChEBI" id="CHEBI:58210"/>
    </ligand>
</feature>
<evidence type="ECO:0000256" key="5">
    <source>
        <dbReference type="ARBA" id="ARBA00024042"/>
    </source>
</evidence>
<reference evidence="9 10" key="1">
    <citation type="submission" date="2019-02" db="EMBL/GenBank/DDBJ databases">
        <title>Deep-cultivation of Planctomycetes and their phenomic and genomic characterization uncovers novel biology.</title>
        <authorList>
            <person name="Wiegand S."/>
            <person name="Jogler M."/>
            <person name="Boedeker C."/>
            <person name="Pinto D."/>
            <person name="Vollmers J."/>
            <person name="Rivas-Marin E."/>
            <person name="Kohn T."/>
            <person name="Peeters S.H."/>
            <person name="Heuer A."/>
            <person name="Rast P."/>
            <person name="Oberbeckmann S."/>
            <person name="Bunk B."/>
            <person name="Jeske O."/>
            <person name="Meyerdierks A."/>
            <person name="Storesund J.E."/>
            <person name="Kallscheuer N."/>
            <person name="Luecker S."/>
            <person name="Lage O.M."/>
            <person name="Pohl T."/>
            <person name="Merkel B.J."/>
            <person name="Hornburger P."/>
            <person name="Mueller R.-W."/>
            <person name="Bruemmer F."/>
            <person name="Labrenz M."/>
            <person name="Spormann A.M."/>
            <person name="Op den Camp H."/>
            <person name="Overmann J."/>
            <person name="Amann R."/>
            <person name="Jetten M.S.M."/>
            <person name="Mascher T."/>
            <person name="Medema M.H."/>
            <person name="Devos D.P."/>
            <person name="Kaster A.-K."/>
            <person name="Ovreas L."/>
            <person name="Rohde M."/>
            <person name="Galperin M.Y."/>
            <person name="Jogler C."/>
        </authorList>
    </citation>
    <scope>NUCLEOTIDE SEQUENCE [LARGE SCALE GENOMIC DNA]</scope>
    <source>
        <strain evidence="9 10">ElP</strain>
    </source>
</reference>
<feature type="binding site" evidence="7">
    <location>
        <begin position="321"/>
        <end position="325"/>
    </location>
    <ligand>
        <name>FMN</name>
        <dbReference type="ChEBI" id="CHEBI:58210"/>
    </ligand>
</feature>
<feature type="binding site" evidence="7">
    <location>
        <position position="156"/>
    </location>
    <ligand>
        <name>FMN</name>
        <dbReference type="ChEBI" id="CHEBI:58210"/>
    </ligand>
</feature>
<dbReference type="InterPro" id="IPR012133">
    <property type="entry name" value="Alpha-hydoxy_acid_DH_FMN"/>
</dbReference>
<protein>
    <submittedName>
        <fullName evidence="9">Lactate 2-monooxygenase</fullName>
        <ecNumber evidence="9">1.13.12.4</ecNumber>
    </submittedName>
</protein>
<keyword evidence="10" id="KW-1185">Reference proteome</keyword>
<proteinExistence type="inferred from homology"/>
<feature type="binding site" evidence="7">
    <location>
        <position position="134"/>
    </location>
    <ligand>
        <name>FMN</name>
        <dbReference type="ChEBI" id="CHEBI:58210"/>
    </ligand>
</feature>
<keyword evidence="3 7" id="KW-0288">FMN</keyword>
<evidence type="ECO:0000313" key="9">
    <source>
        <dbReference type="EMBL" id="QDV34649.1"/>
    </source>
</evidence>
<dbReference type="InterPro" id="IPR000262">
    <property type="entry name" value="FMN-dep_DH"/>
</dbReference>
<comment type="cofactor">
    <cofactor evidence="1">
        <name>FMN</name>
        <dbReference type="ChEBI" id="CHEBI:58210"/>
    </cofactor>
</comment>
<evidence type="ECO:0000256" key="3">
    <source>
        <dbReference type="ARBA" id="ARBA00022643"/>
    </source>
</evidence>
<dbReference type="EC" id="1.13.12.4" evidence="9"/>
<feature type="binding site" evidence="7">
    <location>
        <begin position="344"/>
        <end position="345"/>
    </location>
    <ligand>
        <name>FMN</name>
        <dbReference type="ChEBI" id="CHEBI:58210"/>
    </ligand>
</feature>
<dbReference type="Gene3D" id="3.20.20.70">
    <property type="entry name" value="Aldolase class I"/>
    <property type="match status" value="1"/>
</dbReference>
<accession>A0A518H1D0</accession>
<feature type="binding site" evidence="7">
    <location>
        <position position="266"/>
    </location>
    <ligand>
        <name>FMN</name>
        <dbReference type="ChEBI" id="CHEBI:58210"/>
    </ligand>
</feature>
<feature type="domain" description="FMN hydroxy acid dehydrogenase" evidence="8">
    <location>
        <begin position="26"/>
        <end position="395"/>
    </location>
</feature>
<name>A0A518H1D0_9BACT</name>
<evidence type="ECO:0000313" key="10">
    <source>
        <dbReference type="Proteomes" id="UP000317835"/>
    </source>
</evidence>
<feature type="binding site" evidence="7">
    <location>
        <position position="193"/>
    </location>
    <ligand>
        <name>glyoxylate</name>
        <dbReference type="ChEBI" id="CHEBI:36655"/>
    </ligand>
</feature>
<dbReference type="PROSITE" id="PS00557">
    <property type="entry name" value="FMN_HYDROXY_ACID_DH_1"/>
    <property type="match status" value="1"/>
</dbReference>
<evidence type="ECO:0000256" key="6">
    <source>
        <dbReference type="PIRSR" id="PIRSR000138-1"/>
    </source>
</evidence>
<dbReference type="InterPro" id="IPR008259">
    <property type="entry name" value="FMN_hydac_DH_AS"/>
</dbReference>
<dbReference type="PANTHER" id="PTHR10578">
    <property type="entry name" value="S -2-HYDROXY-ACID OXIDASE-RELATED"/>
    <property type="match status" value="1"/>
</dbReference>
<feature type="binding site" evidence="7">
    <location>
        <position position="293"/>
    </location>
    <ligand>
        <name>glyoxylate</name>
        <dbReference type="ChEBI" id="CHEBI:36655"/>
    </ligand>
</feature>
<dbReference type="PANTHER" id="PTHR10578:SF143">
    <property type="entry name" value="FMN-DEPENDENT ALPHA-HYDROXY ACID DEHYDROGENASE PB1A11.03"/>
    <property type="match status" value="1"/>
</dbReference>
<keyword evidence="2 7" id="KW-0285">Flavoprotein</keyword>
<dbReference type="InterPro" id="IPR037396">
    <property type="entry name" value="FMN_HAD"/>
</dbReference>
<evidence type="ECO:0000256" key="1">
    <source>
        <dbReference type="ARBA" id="ARBA00001917"/>
    </source>
</evidence>
<feature type="binding site" evidence="7">
    <location>
        <position position="52"/>
    </location>
    <ligand>
        <name>glyoxylate</name>
        <dbReference type="ChEBI" id="CHEBI:36655"/>
    </ligand>
</feature>
<dbReference type="GO" id="GO:0016614">
    <property type="term" value="F:oxidoreductase activity, acting on CH-OH group of donors"/>
    <property type="evidence" value="ECO:0007669"/>
    <property type="project" value="UniProtKB-ARBA"/>
</dbReference>
<dbReference type="OrthoDB" id="9770452at2"/>
<feature type="binding site" evidence="7">
    <location>
        <begin position="105"/>
        <end position="107"/>
    </location>
    <ligand>
        <name>FMN</name>
        <dbReference type="ChEBI" id="CHEBI:58210"/>
    </ligand>
</feature>
<dbReference type="PROSITE" id="PS51349">
    <property type="entry name" value="FMN_HYDROXY_ACID_DH_2"/>
    <property type="match status" value="1"/>
</dbReference>
<gene>
    <name evidence="9" type="ORF">ElP_25410</name>
</gene>
<dbReference type="SUPFAM" id="SSF51395">
    <property type="entry name" value="FMN-linked oxidoreductases"/>
    <property type="match status" value="1"/>
</dbReference>
<evidence type="ECO:0000256" key="7">
    <source>
        <dbReference type="PIRSR" id="PIRSR000138-2"/>
    </source>
</evidence>
<comment type="similarity">
    <text evidence="5">Belongs to the FMN-dependent alpha-hydroxy acid dehydrogenase family.</text>
</comment>
<organism evidence="9 10">
    <name type="scientific">Tautonia plasticadhaerens</name>
    <dbReference type="NCBI Taxonomy" id="2527974"/>
    <lineage>
        <taxon>Bacteria</taxon>
        <taxon>Pseudomonadati</taxon>
        <taxon>Planctomycetota</taxon>
        <taxon>Planctomycetia</taxon>
        <taxon>Isosphaerales</taxon>
        <taxon>Isosphaeraceae</taxon>
        <taxon>Tautonia</taxon>
    </lineage>
</organism>
<dbReference type="GO" id="GO:0050040">
    <property type="term" value="F:lactate 2-monooxygenase activity"/>
    <property type="evidence" value="ECO:0007669"/>
    <property type="project" value="UniProtKB-EC"/>
</dbReference>
<dbReference type="FunFam" id="3.20.20.70:FF:000029">
    <property type="entry name" value="L-lactate dehydrogenase"/>
    <property type="match status" value="1"/>
</dbReference>
<evidence type="ECO:0000256" key="4">
    <source>
        <dbReference type="ARBA" id="ARBA00023002"/>
    </source>
</evidence>
<sequence>MTESNPLLSPGIKRQFQIYEAGLQGRAPAHPISVDELARRAEEVLAPEAFGYLAGGAGAEETMRSNREAFRRRRIVPRMLRDVSRRDTGVEVLGMRLPAPLMLAPIGVQSILHEQAELAVARAAAALGVPMILSTASSRTIEEVAAAMGDAPRWFQLYWPRSDELAASFLRRAEAAGYRAVVVTLDTYLLSWRERDLQHAYLPFLRGEGVANYYSDPVFRAEAGVDPVREPGRAFEHFAHVFSDPSRTWADLARLREATRLPILLKGVLHPDDARRAVDQGAAGVVVSNHGGRQLDGAVAALDALPGVVDAVGDRAAVLFDGGIRRGADVLKAMALGARCVLLGRPYCYGLAVGGEQGVRDVLANLEADIDLTLGLSGCASFAELGRGHLVESRSDPSATVP</sequence>
<feature type="active site" description="Proton acceptor" evidence="6">
    <location>
        <position position="290"/>
    </location>
</feature>
<dbReference type="Pfam" id="PF01070">
    <property type="entry name" value="FMN_dh"/>
    <property type="match status" value="1"/>
</dbReference>
<feature type="binding site" evidence="7">
    <location>
        <position position="184"/>
    </location>
    <ligand>
        <name>FMN</name>
        <dbReference type="ChEBI" id="CHEBI:58210"/>
    </ligand>
</feature>
<keyword evidence="9" id="KW-0503">Monooxygenase</keyword>